<dbReference type="EMBL" id="CM003155">
    <property type="protein sequence ID" value="KIS66996.1"/>
    <property type="molecule type" value="Genomic_DNA"/>
</dbReference>
<reference evidence="2 3" key="1">
    <citation type="journal article" date="2006" name="Nature">
        <title>Insights from the genome of the biotrophic fungal plant pathogen Ustilago maydis.</title>
        <authorList>
            <person name="Kamper J."/>
            <person name="Kahmann R."/>
            <person name="Bolker M."/>
            <person name="Ma L.J."/>
            <person name="Brefort T."/>
            <person name="Saville B.J."/>
            <person name="Banuett F."/>
            <person name="Kronstad J.W."/>
            <person name="Gold S.E."/>
            <person name="Muller O."/>
            <person name="Perlin M.H."/>
            <person name="Wosten H.A."/>
            <person name="de Vries R."/>
            <person name="Ruiz-Herrera J."/>
            <person name="Reynaga-Pena C.G."/>
            <person name="Snetselaar K."/>
            <person name="McCann M."/>
            <person name="Perez-Martin J."/>
            <person name="Feldbrugge M."/>
            <person name="Basse C.W."/>
            <person name="Steinberg G."/>
            <person name="Ibeas J.I."/>
            <person name="Holloman W."/>
            <person name="Guzman P."/>
            <person name="Farman M."/>
            <person name="Stajich J.E."/>
            <person name="Sentandreu R."/>
            <person name="Gonzalez-Prieto J.M."/>
            <person name="Kennell J.C."/>
            <person name="Molina L."/>
            <person name="Schirawski J."/>
            <person name="Mendoza-Mendoza A."/>
            <person name="Greilinger D."/>
            <person name="Munch K."/>
            <person name="Rossel N."/>
            <person name="Scherer M."/>
            <person name="Vranes M."/>
            <person name="Ladendorf O."/>
            <person name="Vincon V."/>
            <person name="Fuchs U."/>
            <person name="Sandrock B."/>
            <person name="Meng S."/>
            <person name="Ho E.C."/>
            <person name="Cahill M.J."/>
            <person name="Boyce K.J."/>
            <person name="Klose J."/>
            <person name="Klosterman S.J."/>
            <person name="Deelstra H.J."/>
            <person name="Ortiz-Castellanos L."/>
            <person name="Li W."/>
            <person name="Sanchez-Alonso P."/>
            <person name="Schreier P.H."/>
            <person name="Hauser-Hahn I."/>
            <person name="Vaupel M."/>
            <person name="Koopmann E."/>
            <person name="Friedrich G."/>
            <person name="Voss H."/>
            <person name="Schluter T."/>
            <person name="Margolis J."/>
            <person name="Platt D."/>
            <person name="Swimmer C."/>
            <person name="Gnirke A."/>
            <person name="Chen F."/>
            <person name="Vysotskaia V."/>
            <person name="Mannhaupt G."/>
            <person name="Guldener U."/>
            <person name="Munsterkotter M."/>
            <person name="Haase D."/>
            <person name="Oesterheld M."/>
            <person name="Mewes H.W."/>
            <person name="Mauceli E.W."/>
            <person name="DeCaprio D."/>
            <person name="Wade C.M."/>
            <person name="Butler J."/>
            <person name="Young S."/>
            <person name="Jaffe D.B."/>
            <person name="Calvo S."/>
            <person name="Nusbaum C."/>
            <person name="Galagan J."/>
            <person name="Birren B.W."/>
        </authorList>
    </citation>
    <scope>NUCLEOTIDE SEQUENCE [LARGE SCALE GENOMIC DNA]</scope>
    <source>
        <strain evidence="3">DSM 14603 / FGSC 9021 / UM521</strain>
    </source>
</reference>
<gene>
    <name evidence="2" type="ORF">UMAG_12314</name>
</gene>
<evidence type="ECO:0000313" key="3">
    <source>
        <dbReference type="Proteomes" id="UP000000561"/>
    </source>
</evidence>
<feature type="compositionally biased region" description="Basic and acidic residues" evidence="1">
    <location>
        <begin position="59"/>
        <end position="72"/>
    </location>
</feature>
<name>A0A0D1DT16_MYCMD</name>
<feature type="region of interest" description="Disordered" evidence="1">
    <location>
        <begin position="1"/>
        <end position="112"/>
    </location>
</feature>
<dbReference type="GeneID" id="23568059"/>
<feature type="compositionally biased region" description="Polar residues" evidence="1">
    <location>
        <begin position="85"/>
        <end position="103"/>
    </location>
</feature>
<organism evidence="2 3">
    <name type="scientific">Mycosarcoma maydis</name>
    <name type="common">Corn smut fungus</name>
    <name type="synonym">Ustilago maydis</name>
    <dbReference type="NCBI Taxonomy" id="5270"/>
    <lineage>
        <taxon>Eukaryota</taxon>
        <taxon>Fungi</taxon>
        <taxon>Dikarya</taxon>
        <taxon>Basidiomycota</taxon>
        <taxon>Ustilaginomycotina</taxon>
        <taxon>Ustilaginomycetes</taxon>
        <taxon>Ustilaginales</taxon>
        <taxon>Ustilaginaceae</taxon>
        <taxon>Mycosarcoma</taxon>
    </lineage>
</organism>
<feature type="compositionally biased region" description="Polar residues" evidence="1">
    <location>
        <begin position="29"/>
        <end position="58"/>
    </location>
</feature>
<dbReference type="Proteomes" id="UP000000561">
    <property type="component" value="Chromosome 16"/>
</dbReference>
<evidence type="ECO:0000313" key="2">
    <source>
        <dbReference type="EMBL" id="KIS66996.1"/>
    </source>
</evidence>
<proteinExistence type="predicted"/>
<dbReference type="VEuPathDB" id="FungiDB:UMAG_12314"/>
<dbReference type="AlphaFoldDB" id="A0A0D1DT16"/>
<protein>
    <submittedName>
        <fullName evidence="2">Uncharacterized protein</fullName>
    </submittedName>
</protein>
<sequence length="112" mass="11833">MGSCLSKTKFQGEGRTLNEASSAAWSAATTQGQRLGSAGGPTTQPMPSPSVLGSSTPATDREARAQAAERRINAQAAKGTPTHGKLSQQLMHNKSAHPLTQNQDEPHRVIWD</sequence>
<evidence type="ECO:0000256" key="1">
    <source>
        <dbReference type="SAM" id="MobiDB-lite"/>
    </source>
</evidence>
<dbReference type="KEGG" id="uma:UMAG_12314"/>
<dbReference type="RefSeq" id="XP_011391580.1">
    <property type="nucleotide sequence ID" value="XM_011393278.1"/>
</dbReference>
<keyword evidence="3" id="KW-1185">Reference proteome</keyword>
<dbReference type="InParanoid" id="A0A0D1DT16"/>
<accession>A0A0D1DT16</accession>